<organism evidence="1 2">
    <name type="scientific">Spartinivicinus poritis</name>
    <dbReference type="NCBI Taxonomy" id="2994640"/>
    <lineage>
        <taxon>Bacteria</taxon>
        <taxon>Pseudomonadati</taxon>
        <taxon>Pseudomonadota</taxon>
        <taxon>Gammaproteobacteria</taxon>
        <taxon>Oceanospirillales</taxon>
        <taxon>Zooshikellaceae</taxon>
        <taxon>Spartinivicinus</taxon>
    </lineage>
</organism>
<keyword evidence="2" id="KW-1185">Reference proteome</keyword>
<evidence type="ECO:0008006" key="3">
    <source>
        <dbReference type="Google" id="ProtNLM"/>
    </source>
</evidence>
<dbReference type="EMBL" id="JAPMOU010000062">
    <property type="protein sequence ID" value="MDE1465416.1"/>
    <property type="molecule type" value="Genomic_DNA"/>
</dbReference>
<protein>
    <recommendedName>
        <fullName evidence="3">DNA-directed RNA polymerase</fullName>
    </recommendedName>
</protein>
<dbReference type="Proteomes" id="UP001528823">
    <property type="component" value="Unassembled WGS sequence"/>
</dbReference>
<evidence type="ECO:0000313" key="2">
    <source>
        <dbReference type="Proteomes" id="UP001528823"/>
    </source>
</evidence>
<dbReference type="SUPFAM" id="SSF56672">
    <property type="entry name" value="DNA/RNA polymerases"/>
    <property type="match status" value="1"/>
</dbReference>
<proteinExistence type="predicted"/>
<comment type="caution">
    <text evidence="1">The sequence shown here is derived from an EMBL/GenBank/DDBJ whole genome shotgun (WGS) entry which is preliminary data.</text>
</comment>
<sequence length="151" mass="17798">MSLILNRCIYGCCGLKSPEDCYEFGEMPREVAKLIALICLNTNNKTRALQALHRKLRKQLSYSEIKQAVDIFLKTHRPLEQYFFRETWAQLHYWDSTIAFNVMRAFQEENIPIIGVHDSFVVPEKEEDRLFMVMTKSYIELAQFEPVISKE</sequence>
<reference evidence="1 2" key="1">
    <citation type="submission" date="2022-11" db="EMBL/GenBank/DDBJ databases">
        <title>Spartinivicinus poritis sp. nov., isolated from scleractinian coral Porites lutea.</title>
        <authorList>
            <person name="Zhang G."/>
            <person name="Cai L."/>
            <person name="Wei Q."/>
        </authorList>
    </citation>
    <scope>NUCLEOTIDE SEQUENCE [LARGE SCALE GENOMIC DNA]</scope>
    <source>
        <strain evidence="1 2">A2-2</strain>
    </source>
</reference>
<name>A0ABT5UG97_9GAMM</name>
<accession>A0ABT5UG97</accession>
<dbReference type="InterPro" id="IPR043502">
    <property type="entry name" value="DNA/RNA_pol_sf"/>
</dbReference>
<gene>
    <name evidence="1" type="ORF">ORQ98_25960</name>
</gene>
<evidence type="ECO:0000313" key="1">
    <source>
        <dbReference type="EMBL" id="MDE1465416.1"/>
    </source>
</evidence>